<dbReference type="SUPFAM" id="SSF143744">
    <property type="entry name" value="GlcG-like"/>
    <property type="match status" value="1"/>
</dbReference>
<dbReference type="AlphaFoldDB" id="A0A4Z0BPN0"/>
<evidence type="ECO:0000313" key="1">
    <source>
        <dbReference type="EMBL" id="TFZ01253.1"/>
    </source>
</evidence>
<dbReference type="InterPro" id="IPR038084">
    <property type="entry name" value="PduO/GlcC-like_sf"/>
</dbReference>
<dbReference type="Gene3D" id="3.30.450.150">
    <property type="entry name" value="Haem-degrading domain"/>
    <property type="match status" value="1"/>
</dbReference>
<proteinExistence type="predicted"/>
<dbReference type="PANTHER" id="PTHR34309:SF10">
    <property type="entry name" value="SLR1406 PROTEIN"/>
    <property type="match status" value="1"/>
</dbReference>
<dbReference type="RefSeq" id="WP_135284551.1">
    <property type="nucleotide sequence ID" value="NZ_SMLL01000003.1"/>
</dbReference>
<dbReference type="Proteomes" id="UP000297564">
    <property type="component" value="Unassembled WGS sequence"/>
</dbReference>
<dbReference type="OrthoDB" id="9815788at2"/>
<gene>
    <name evidence="1" type="ORF">EZ242_07680</name>
</gene>
<dbReference type="InterPro" id="IPR005624">
    <property type="entry name" value="PduO/GlcC-like"/>
</dbReference>
<organism evidence="1 2">
    <name type="scientific">Ramlibacter rhizophilus</name>
    <dbReference type="NCBI Taxonomy" id="1781167"/>
    <lineage>
        <taxon>Bacteria</taxon>
        <taxon>Pseudomonadati</taxon>
        <taxon>Pseudomonadota</taxon>
        <taxon>Betaproteobacteria</taxon>
        <taxon>Burkholderiales</taxon>
        <taxon>Comamonadaceae</taxon>
        <taxon>Ramlibacter</taxon>
    </lineage>
</organism>
<dbReference type="Pfam" id="PF03928">
    <property type="entry name" value="HbpS-like"/>
    <property type="match status" value="1"/>
</dbReference>
<protein>
    <submittedName>
        <fullName evidence="1">Heme-binding protein</fullName>
    </submittedName>
</protein>
<comment type="caution">
    <text evidence="1">The sequence shown here is derived from an EMBL/GenBank/DDBJ whole genome shotgun (WGS) entry which is preliminary data.</text>
</comment>
<dbReference type="PANTHER" id="PTHR34309">
    <property type="entry name" value="SLR1406 PROTEIN"/>
    <property type="match status" value="1"/>
</dbReference>
<evidence type="ECO:0000313" key="2">
    <source>
        <dbReference type="Proteomes" id="UP000297564"/>
    </source>
</evidence>
<accession>A0A4Z0BPN0</accession>
<dbReference type="InterPro" id="IPR052517">
    <property type="entry name" value="GlcG_carb_metab_protein"/>
</dbReference>
<dbReference type="EMBL" id="SMLL01000003">
    <property type="protein sequence ID" value="TFZ01253.1"/>
    <property type="molecule type" value="Genomic_DNA"/>
</dbReference>
<name>A0A4Z0BPN0_9BURK</name>
<reference evidence="1 2" key="1">
    <citation type="submission" date="2019-03" db="EMBL/GenBank/DDBJ databases">
        <title>Ramlibacter rhizophilus CCTCC AB2015357, whole genome shotgun sequence.</title>
        <authorList>
            <person name="Zhang X."/>
            <person name="Feng G."/>
            <person name="Zhu H."/>
        </authorList>
    </citation>
    <scope>NUCLEOTIDE SEQUENCE [LARGE SCALE GENOMIC DNA]</scope>
    <source>
        <strain evidence="1 2">CCTCC AB2015357</strain>
    </source>
</reference>
<sequence>MTLTLQQANQIIAGALAKSKASGFKPMGVAVIDAAGNLKAFQSEDGASMFRFEIARAKAWGSVGMGVNSRVLAQRAKDNATFMVSLAAVGEGRFVAQPGAVLIKDAEGNVLGAVGASGGTGDEDEAICQAGVESAGLVAG</sequence>
<keyword evidence="2" id="KW-1185">Reference proteome</keyword>